<organism evidence="1 2">
    <name type="scientific">Trematosphaeria pertusa</name>
    <dbReference type="NCBI Taxonomy" id="390896"/>
    <lineage>
        <taxon>Eukaryota</taxon>
        <taxon>Fungi</taxon>
        <taxon>Dikarya</taxon>
        <taxon>Ascomycota</taxon>
        <taxon>Pezizomycotina</taxon>
        <taxon>Dothideomycetes</taxon>
        <taxon>Pleosporomycetidae</taxon>
        <taxon>Pleosporales</taxon>
        <taxon>Massarineae</taxon>
        <taxon>Trematosphaeriaceae</taxon>
        <taxon>Trematosphaeria</taxon>
    </lineage>
</organism>
<name>A0A6A6IE10_9PLEO</name>
<evidence type="ECO:0000313" key="2">
    <source>
        <dbReference type="Proteomes" id="UP000800094"/>
    </source>
</evidence>
<dbReference type="Proteomes" id="UP000800094">
    <property type="component" value="Unassembled WGS sequence"/>
</dbReference>
<dbReference type="EMBL" id="ML987196">
    <property type="protein sequence ID" value="KAF2248447.1"/>
    <property type="molecule type" value="Genomic_DNA"/>
</dbReference>
<proteinExistence type="predicted"/>
<evidence type="ECO:0000313" key="1">
    <source>
        <dbReference type="EMBL" id="KAF2248447.1"/>
    </source>
</evidence>
<dbReference type="GeneID" id="54575561"/>
<keyword evidence="2" id="KW-1185">Reference proteome</keyword>
<dbReference type="AlphaFoldDB" id="A0A6A6IE10"/>
<reference evidence="1" key="1">
    <citation type="journal article" date="2020" name="Stud. Mycol.">
        <title>101 Dothideomycetes genomes: a test case for predicting lifestyles and emergence of pathogens.</title>
        <authorList>
            <person name="Haridas S."/>
            <person name="Albert R."/>
            <person name="Binder M."/>
            <person name="Bloem J."/>
            <person name="Labutti K."/>
            <person name="Salamov A."/>
            <person name="Andreopoulos B."/>
            <person name="Baker S."/>
            <person name="Barry K."/>
            <person name="Bills G."/>
            <person name="Bluhm B."/>
            <person name="Cannon C."/>
            <person name="Castanera R."/>
            <person name="Culley D."/>
            <person name="Daum C."/>
            <person name="Ezra D."/>
            <person name="Gonzalez J."/>
            <person name="Henrissat B."/>
            <person name="Kuo A."/>
            <person name="Liang C."/>
            <person name="Lipzen A."/>
            <person name="Lutzoni F."/>
            <person name="Magnuson J."/>
            <person name="Mondo S."/>
            <person name="Nolan M."/>
            <person name="Ohm R."/>
            <person name="Pangilinan J."/>
            <person name="Park H.-J."/>
            <person name="Ramirez L."/>
            <person name="Alfaro M."/>
            <person name="Sun H."/>
            <person name="Tritt A."/>
            <person name="Yoshinaga Y."/>
            <person name="Zwiers L.-H."/>
            <person name="Turgeon B."/>
            <person name="Goodwin S."/>
            <person name="Spatafora J."/>
            <person name="Crous P."/>
            <person name="Grigoriev I."/>
        </authorList>
    </citation>
    <scope>NUCLEOTIDE SEQUENCE</scope>
    <source>
        <strain evidence="1">CBS 122368</strain>
    </source>
</reference>
<protein>
    <submittedName>
        <fullName evidence="1">Uncharacterized protein</fullName>
    </submittedName>
</protein>
<dbReference type="RefSeq" id="XP_033683451.1">
    <property type="nucleotide sequence ID" value="XM_033822231.1"/>
</dbReference>
<accession>A0A6A6IE10</accession>
<gene>
    <name evidence="1" type="ORF">BU26DRAFT_334362</name>
</gene>
<sequence>MWIRIGSLPLWGGFVKVGSLMWIFVKRHCRTGLKWSKRRMRMRIRMRVKLSRLGWMTRWRPSRSARIPMLIGGAISGGGPTENGKSAAVVSRSCRPGRTFRNRVYNRGSAAFEFVYEMELR</sequence>